<reference evidence="1 2" key="1">
    <citation type="submission" date="2016-07" db="EMBL/GenBank/DDBJ databases">
        <title>Pervasive Adenine N6-methylation of Active Genes in Fungi.</title>
        <authorList>
            <consortium name="DOE Joint Genome Institute"/>
            <person name="Mondo S.J."/>
            <person name="Dannebaum R.O."/>
            <person name="Kuo R.C."/>
            <person name="Labutti K."/>
            <person name="Haridas S."/>
            <person name="Kuo A."/>
            <person name="Salamov A."/>
            <person name="Ahrendt S.R."/>
            <person name="Lipzen A."/>
            <person name="Sullivan W."/>
            <person name="Andreopoulos W.B."/>
            <person name="Clum A."/>
            <person name="Lindquist E."/>
            <person name="Daum C."/>
            <person name="Ramamoorthy G.K."/>
            <person name="Gryganskyi A."/>
            <person name="Culley D."/>
            <person name="Magnuson J.K."/>
            <person name="James T.Y."/>
            <person name="O'Malley M.A."/>
            <person name="Stajich J.E."/>
            <person name="Spatafora J.W."/>
            <person name="Visel A."/>
            <person name="Grigoriev I.V."/>
        </authorList>
    </citation>
    <scope>NUCLEOTIDE SEQUENCE [LARGE SCALE GENOMIC DNA]</scope>
    <source>
        <strain evidence="1 2">PL171</strain>
    </source>
</reference>
<dbReference type="Proteomes" id="UP000193411">
    <property type="component" value="Unassembled WGS sequence"/>
</dbReference>
<dbReference type="AlphaFoldDB" id="A0A1Y2HJ13"/>
<sequence length="235" mass="25184">MLQSAESPLSSRLRSLVHEIPSIKCAAFIPLPLNHSQPPLFAHGTAFTFPEANAQDPITNGTRLAIHAHLGPVLKHLEACAVLLAGEHGQLDAGAVHVSEQSGSVFSCTHDTFKFALSATENRILTHFLHSKHSNYRLRLVQQAPFISSEQTGTGADAFIPIDGSFKSELTNHFQGLWCNQVSPAVWVDWSNSNSGLGLVWTSPAQQGAGSGLSGAGAHAVLRLLIEVLTDLCRL</sequence>
<evidence type="ECO:0000313" key="2">
    <source>
        <dbReference type="Proteomes" id="UP000193411"/>
    </source>
</evidence>
<proteinExistence type="predicted"/>
<name>A0A1Y2HJ13_9FUNG</name>
<evidence type="ECO:0000313" key="1">
    <source>
        <dbReference type="EMBL" id="ORZ34570.1"/>
    </source>
</evidence>
<protein>
    <submittedName>
        <fullName evidence="1">Uncharacterized protein</fullName>
    </submittedName>
</protein>
<accession>A0A1Y2HJ13</accession>
<comment type="caution">
    <text evidence="1">The sequence shown here is derived from an EMBL/GenBank/DDBJ whole genome shotgun (WGS) entry which is preliminary data.</text>
</comment>
<keyword evidence="2" id="KW-1185">Reference proteome</keyword>
<dbReference type="EMBL" id="MCFL01000027">
    <property type="protein sequence ID" value="ORZ34570.1"/>
    <property type="molecule type" value="Genomic_DNA"/>
</dbReference>
<gene>
    <name evidence="1" type="ORF">BCR44DRAFT_1147671</name>
</gene>
<organism evidence="1 2">
    <name type="scientific">Catenaria anguillulae PL171</name>
    <dbReference type="NCBI Taxonomy" id="765915"/>
    <lineage>
        <taxon>Eukaryota</taxon>
        <taxon>Fungi</taxon>
        <taxon>Fungi incertae sedis</taxon>
        <taxon>Blastocladiomycota</taxon>
        <taxon>Blastocladiomycetes</taxon>
        <taxon>Blastocladiales</taxon>
        <taxon>Catenariaceae</taxon>
        <taxon>Catenaria</taxon>
    </lineage>
</organism>